<dbReference type="InParanoid" id="A0A0B4LF62"/>
<feature type="chain" id="PRO_5015034628" evidence="1">
    <location>
        <begin position="21"/>
        <end position="97"/>
    </location>
</feature>
<reference evidence="2 6" key="8">
    <citation type="journal article" date="2007" name="Science">
        <title>The Release 5.1 annotation of Drosophila melanogaster heterochromatin.</title>
        <authorList>
            <person name="Smith C.D."/>
            <person name="Shu S."/>
            <person name="Mungall C.J."/>
            <person name="Karpen G.H."/>
        </authorList>
    </citation>
    <scope>NUCLEOTIDE SEQUENCE [LARGE SCALE GENOMIC DNA]</scope>
    <source>
        <strain evidence="6">Berkeley</strain>
    </source>
</reference>
<keyword evidence="6" id="KW-1185">Reference proteome</keyword>
<sequence>MKLSVLFIVMQLLVLLAAQAIDLSPPPQQQQQQQGADVAASLKELQGEMAHPLGSQCISDCLAEKGNLVPDQLGECQQVEQQFDCTLYCMFDVEPRY</sequence>
<dbReference type="BioGRID-ORCS" id="19834814">
    <property type="hits" value="0 hits in 1 CRISPR screen"/>
</dbReference>
<organism evidence="2 6">
    <name type="scientific">Drosophila melanogaster</name>
    <name type="common">Fruit fly</name>
    <dbReference type="NCBI Taxonomy" id="7227"/>
    <lineage>
        <taxon>Eukaryota</taxon>
        <taxon>Metazoa</taxon>
        <taxon>Ecdysozoa</taxon>
        <taxon>Arthropoda</taxon>
        <taxon>Hexapoda</taxon>
        <taxon>Insecta</taxon>
        <taxon>Pterygota</taxon>
        <taxon>Neoptera</taxon>
        <taxon>Endopterygota</taxon>
        <taxon>Diptera</taxon>
        <taxon>Brachycera</taxon>
        <taxon>Muscomorpha</taxon>
        <taxon>Ephydroidea</taxon>
        <taxon>Drosophilidae</taxon>
        <taxon>Drosophila</taxon>
        <taxon>Sophophora</taxon>
    </lineage>
</organism>
<evidence type="ECO:0000313" key="4">
    <source>
        <dbReference type="EMBL" id="AHN56129.1"/>
    </source>
</evidence>
<evidence type="ECO:0000313" key="3">
    <source>
        <dbReference type="EMBL" id="AHN56128.1"/>
    </source>
</evidence>
<reference evidence="2" key="13">
    <citation type="submission" date="2020-04" db="EMBL/GenBank/DDBJ databases">
        <authorList>
            <consortium name="FlyBase"/>
        </authorList>
    </citation>
    <scope>NUCLEOTIDE SEQUENCE</scope>
</reference>
<accession>A0A0B4LF62</accession>
<evidence type="ECO:0000256" key="1">
    <source>
        <dbReference type="SAM" id="SignalP"/>
    </source>
</evidence>
<proteinExistence type="predicted"/>
<reference evidence="2 6" key="4">
    <citation type="journal article" date="2002" name="Genome Biol.">
        <title>The transposable elements of the Drosophila melanogaster euchromatin: a genomics perspective.</title>
        <authorList>
            <person name="Kaminker J.S."/>
            <person name="Bergman C.M."/>
            <person name="Kronmiller B."/>
            <person name="Carlson J."/>
            <person name="Svirskas R."/>
            <person name="Patel S."/>
            <person name="Frise E."/>
            <person name="Wheeler D.A."/>
            <person name="Lewis S.E."/>
            <person name="Rubin G.M."/>
            <person name="Ashburner M."/>
            <person name="Celniker S.E."/>
        </authorList>
    </citation>
    <scope>NUCLEOTIDE SEQUENCE [LARGE SCALE GENOMIC DNA]</scope>
    <source>
        <strain evidence="6">Berkeley</strain>
    </source>
</reference>
<dbReference type="RefSeq" id="NP_001286329.1">
    <property type="nucleotide sequence ID" value="NM_001299400.1"/>
</dbReference>
<dbReference type="OrthoDB" id="7858700at2759"/>
<gene>
    <name evidence="2" type="primary">Dmel\CG44314</name>
    <name evidence="2 5" type="ORF">CG44314</name>
    <name evidence="2" type="ORF">Dmel_CG44314</name>
</gene>
<reference evidence="2" key="11">
    <citation type="journal article" date="2015" name="G3 (Bethesda)">
        <title>Gene Model Annotations for Drosophila melanogaster: The Rule-Benders.</title>
        <authorList>
            <consortium name="FlyBase Consortium"/>
            <person name="Crosby M.A."/>
            <person name="Gramates L.S."/>
            <person name="Dos Santos G."/>
            <person name="Matthews B.B."/>
            <person name="St Pierre S.E."/>
            <person name="Zhou P."/>
            <person name="Schroeder A.J."/>
            <person name="Falls K."/>
            <person name="Emmert D.B."/>
            <person name="Russo S.M."/>
            <person name="Gelbart W.M."/>
            <person name="null"/>
        </authorList>
    </citation>
    <scope>NUCLEOTIDE SEQUENCE</scope>
</reference>
<dbReference type="EMBL" id="AE013599">
    <property type="protein sequence ID" value="AHN56129.1"/>
    <property type="molecule type" value="Genomic_DNA"/>
</dbReference>
<reference evidence="2 6" key="2">
    <citation type="journal article" date="2002" name="Genome Biol.">
        <title>Finishing a whole-genome shotgun: release 3 of the Drosophila melanogaster euchromatic genome sequence.</title>
        <authorList>
            <person name="Celniker S.E."/>
            <person name="Wheeler D.A."/>
            <person name="Kronmiller B."/>
            <person name="Carlson J.W."/>
            <person name="Halpern A."/>
            <person name="Patel S."/>
            <person name="Adams M."/>
            <person name="Champe M."/>
            <person name="Dugan S.P."/>
            <person name="Frise E."/>
            <person name="Hodgson A."/>
            <person name="George R.A."/>
            <person name="Hoskins R.A."/>
            <person name="Laverty T."/>
            <person name="Muzny D.M."/>
            <person name="Nelson C.R."/>
            <person name="Pacleb J.M."/>
            <person name="Park S."/>
            <person name="Pfeiffer B.D."/>
            <person name="Richards S."/>
            <person name="Sodergren E.J."/>
            <person name="Svirskas R."/>
            <person name="Tabor P.E."/>
            <person name="Wan K."/>
            <person name="Stapleton M."/>
            <person name="Sutton G.G."/>
            <person name="Venter C."/>
            <person name="Weinstock G."/>
            <person name="Scherer S.E."/>
            <person name="Myers E.W."/>
            <person name="Gibbs R.A."/>
            <person name="Rubin G.M."/>
        </authorList>
    </citation>
    <scope>NUCLEOTIDE SEQUENCE [LARGE SCALE GENOMIC DNA]</scope>
    <source>
        <strain evidence="6">Berkeley</strain>
    </source>
</reference>
<reference evidence="2" key="10">
    <citation type="journal article" date="2015" name="G3 (Bethesda)">
        <title>Gene Model Annotations for Drosophila melanogaster: Impact of High-Throughput Data.</title>
        <authorList>
            <consortium name="FlyBase Consortium"/>
            <person name="Matthews B.B."/>
            <person name="Dos Santos G."/>
            <person name="Crosby M.A."/>
            <person name="Emmert D.B."/>
            <person name="St Pierre S.E."/>
            <person name="Gramates L.S."/>
            <person name="Zhou P."/>
            <person name="Schroeder A.J."/>
            <person name="Falls K."/>
            <person name="Strelets V."/>
            <person name="Russo S.M."/>
            <person name="Gelbart W.M."/>
            <person name="null"/>
        </authorList>
    </citation>
    <scope>NUCLEOTIDE SEQUENCE</scope>
</reference>
<reference evidence="2 6" key="1">
    <citation type="journal article" date="2000" name="Science">
        <title>The genome sequence of Drosophila melanogaster.</title>
        <authorList>
            <person name="Adams M.D."/>
            <person name="Celniker S.E."/>
            <person name="Holt R.A."/>
            <person name="Evans C.A."/>
            <person name="Gocayne J.D."/>
            <person name="Amanatides P.G."/>
            <person name="Scherer S.E."/>
            <person name="Li P.W."/>
            <person name="Hoskins R.A."/>
            <person name="Galle R.F."/>
            <person name="George R.A."/>
            <person name="Lewis S.E."/>
            <person name="Richards S."/>
            <person name="Ashburner M."/>
            <person name="Henderson S.N."/>
            <person name="Sutton G.G."/>
            <person name="Wortman J.R."/>
            <person name="Yandell M.D."/>
            <person name="Zhang Q."/>
            <person name="Chen L.X."/>
            <person name="Brandon R.C."/>
            <person name="Rogers Y.H."/>
            <person name="Blazej R.G."/>
            <person name="Champe M."/>
            <person name="Pfeiffer B.D."/>
            <person name="Wan K.H."/>
            <person name="Doyle C."/>
            <person name="Baxter E.G."/>
            <person name="Helt G."/>
            <person name="Nelson C.R."/>
            <person name="Gabor G.L."/>
            <person name="Abril J.F."/>
            <person name="Agbayani A."/>
            <person name="An H.J."/>
            <person name="Andrews-Pfannkoch C."/>
            <person name="Baldwin D."/>
            <person name="Ballew R.M."/>
            <person name="Basu A."/>
            <person name="Baxendale J."/>
            <person name="Bayraktaroglu L."/>
            <person name="Beasley E.M."/>
            <person name="Beeson K.Y."/>
            <person name="Benos P.V."/>
            <person name="Berman B.P."/>
            <person name="Bhandari D."/>
            <person name="Bolshakov S."/>
            <person name="Borkova D."/>
            <person name="Botchan M.R."/>
            <person name="Bouck J."/>
            <person name="Brokstein P."/>
            <person name="Brottier P."/>
            <person name="Burtis K.C."/>
            <person name="Busam D.A."/>
            <person name="Butler H."/>
            <person name="Cadieu E."/>
            <person name="Center A."/>
            <person name="Chandra I."/>
            <person name="Cherry J.M."/>
            <person name="Cawley S."/>
            <person name="Dahlke C."/>
            <person name="Davenport L.B."/>
            <person name="Davies P."/>
            <person name="de Pablos B."/>
            <person name="Delcher A."/>
            <person name="Deng Z."/>
            <person name="Mays A.D."/>
            <person name="Dew I."/>
            <person name="Dietz S.M."/>
            <person name="Dodson K."/>
            <person name="Doup L.E."/>
            <person name="Downes M."/>
            <person name="Dugan-Rocha S."/>
            <person name="Dunkov B.C."/>
            <person name="Dunn P."/>
            <person name="Durbin K.J."/>
            <person name="Evangelista C.C."/>
            <person name="Ferraz C."/>
            <person name="Ferriera S."/>
            <person name="Fleischmann W."/>
            <person name="Fosler C."/>
            <person name="Gabrielian A.E."/>
            <person name="Garg N.S."/>
            <person name="Gelbart W.M."/>
            <person name="Glasser K."/>
            <person name="Glodek A."/>
            <person name="Gong F."/>
            <person name="Gorrell J.H."/>
            <person name="Gu Z."/>
            <person name="Guan P."/>
            <person name="Harris M."/>
            <person name="Harris N.L."/>
            <person name="Harvey D."/>
            <person name="Heiman T.J."/>
            <person name="Hernandez J.R."/>
            <person name="Houck J."/>
            <person name="Hostin D."/>
            <person name="Houston K.A."/>
            <person name="Howland T.J."/>
            <person name="Wei M.H."/>
            <person name="Ibegwam C."/>
            <person name="Jalali M."/>
            <person name="Kalush F."/>
            <person name="Karpen G.H."/>
            <person name="Ke Z."/>
            <person name="Kennison J.A."/>
            <person name="Ketchum K.A."/>
            <person name="Kimmel B.E."/>
            <person name="Kodira C.D."/>
            <person name="Kraft C."/>
            <person name="Kravitz S."/>
            <person name="Kulp D."/>
            <person name="Lai Z."/>
            <person name="Lasko P."/>
            <person name="Lei Y."/>
            <person name="Levitsky A.A."/>
            <person name="Li J."/>
            <person name="Li Z."/>
            <person name="Liang Y."/>
            <person name="Lin X."/>
            <person name="Liu X."/>
            <person name="Mattei B."/>
            <person name="McIntosh T.C."/>
            <person name="McLeod M.P."/>
            <person name="McPherson D."/>
            <person name="Merkulov G."/>
            <person name="Milshina N.V."/>
            <person name="Mobarry C."/>
            <person name="Morris J."/>
            <person name="Moshrefi A."/>
            <person name="Mount S.M."/>
            <person name="Moy M."/>
            <person name="Murphy B."/>
            <person name="Murphy L."/>
            <person name="Muzny D.M."/>
            <person name="Nelson D.L."/>
            <person name="Nelson D.R."/>
            <person name="Nelson K.A."/>
            <person name="Nixon K."/>
            <person name="Nusskern D.R."/>
            <person name="Pacleb J.M."/>
            <person name="Palazzolo M."/>
            <person name="Pittman G.S."/>
            <person name="Pan S."/>
            <person name="Pollard J."/>
            <person name="Puri V."/>
            <person name="Reese M.G."/>
            <person name="Reinert K."/>
            <person name="Remington K."/>
            <person name="Saunders R.D."/>
            <person name="Scheeler F."/>
            <person name="Shen H."/>
            <person name="Shue B.C."/>
            <person name="Siden-Kiamos I."/>
            <person name="Simpson M."/>
            <person name="Skupski M.P."/>
            <person name="Smith T."/>
            <person name="Spier E."/>
            <person name="Spradling A.C."/>
            <person name="Stapleton M."/>
            <person name="Strong R."/>
            <person name="Sun E."/>
            <person name="Svirskas R."/>
            <person name="Tector C."/>
            <person name="Turner R."/>
            <person name="Venter E."/>
            <person name="Wang A.H."/>
            <person name="Wang X."/>
            <person name="Wang Z.Y."/>
            <person name="Wassarman D.A."/>
            <person name="Weinstock G.M."/>
            <person name="Weissenbach J."/>
            <person name="Williams S.M."/>
            <person name="WoodageT"/>
            <person name="Worley K.C."/>
            <person name="Wu D."/>
            <person name="Yang S."/>
            <person name="Yao Q.A."/>
            <person name="Ye J."/>
            <person name="Yeh R.F."/>
            <person name="Zaveri J.S."/>
            <person name="Zhan M."/>
            <person name="Zhang G."/>
            <person name="Zhao Q."/>
            <person name="Zheng L."/>
            <person name="Zheng X.H."/>
            <person name="Zhong F.N."/>
            <person name="Zhong W."/>
            <person name="Zhou X."/>
            <person name="Zhu S."/>
            <person name="Zhu X."/>
            <person name="Smith H.O."/>
            <person name="Gibbs R.A."/>
            <person name="Myers E.W."/>
            <person name="Rubin G.M."/>
            <person name="Venter J.C."/>
        </authorList>
    </citation>
    <scope>NUCLEOTIDE SEQUENCE [LARGE SCALE GENOMIC DNA]</scope>
    <source>
        <strain evidence="6">Berkeley</strain>
    </source>
</reference>
<dbReference type="Proteomes" id="UP000000803">
    <property type="component" value="Chromosome 2R"/>
</dbReference>
<dbReference type="VEuPathDB" id="VectorBase:FBgn0265373"/>
<keyword evidence="1" id="KW-0732">Signal</keyword>
<reference evidence="2 6" key="9">
    <citation type="journal article" date="2007" name="Science">
        <title>Sequence finishing and mapping of Drosophila melanogaster heterochromatin.</title>
        <authorList>
            <person name="Hoskins R.A."/>
            <person name="Carlson J.W."/>
            <person name="Kennedy C."/>
            <person name="Acevedo D."/>
            <person name="Evans-Holm M."/>
            <person name="Frise E."/>
            <person name="Wan K.H."/>
            <person name="Park S."/>
            <person name="Mendez-Lago M."/>
            <person name="Rossi F."/>
            <person name="Villasante A."/>
            <person name="Dimitri P."/>
            <person name="Karpen G.H."/>
            <person name="Celniker S.E."/>
        </authorList>
    </citation>
    <scope>NUCLEOTIDE SEQUENCE [LARGE SCALE GENOMIC DNA]</scope>
    <source>
        <strain evidence="6">Berkeley</strain>
    </source>
</reference>
<dbReference type="KEGG" id="dme:Dmel_CG44314"/>
<dbReference type="GeneID" id="19834814"/>
<evidence type="ECO:0000313" key="2">
    <source>
        <dbReference type="EMBL" id="AHN56127.1"/>
    </source>
</evidence>
<dbReference type="OMA" id="PCIRNCL"/>
<dbReference type="EMBL" id="AE013599">
    <property type="protein sequence ID" value="AHN56127.1"/>
    <property type="molecule type" value="Genomic_DNA"/>
</dbReference>
<evidence type="ECO:0000313" key="6">
    <source>
        <dbReference type="Proteomes" id="UP000000803"/>
    </source>
</evidence>
<name>A0A0B4LF62_DROME</name>
<reference evidence="2 6" key="5">
    <citation type="journal article" date="2002" name="Genome Biol.">
        <title>Heterochromatic sequences in a Drosophila whole-genome shotgun assembly.</title>
        <authorList>
            <person name="Hoskins R.A."/>
            <person name="Smith C.D."/>
            <person name="Carlson J.W."/>
            <person name="Carvalho A.B."/>
            <person name="Halpern A."/>
            <person name="Kaminker J.S."/>
            <person name="Kennedy C."/>
            <person name="Mungall C.J."/>
            <person name="Sullivan B.A."/>
            <person name="Sutton G.G."/>
            <person name="Yasuhara J.C."/>
            <person name="Wakimoto B.T."/>
            <person name="Myers E.W."/>
            <person name="Celniker S.E."/>
            <person name="Rubin G.M."/>
            <person name="Karpen G.H."/>
        </authorList>
    </citation>
    <scope>NUCLEOTIDE SEQUENCE [LARGE SCALE GENOMIC DNA]</scope>
    <source>
        <strain evidence="6">Berkeley</strain>
    </source>
</reference>
<reference evidence="2" key="12">
    <citation type="journal article" date="2015" name="Genome Res.">
        <title>The Release 6 reference sequence of the Drosophila melanogaster genome.</title>
        <authorList>
            <person name="Hoskins R.A."/>
            <person name="Carlson J.W."/>
            <person name="Wan K.H."/>
            <person name="Park S."/>
            <person name="Mendez I."/>
            <person name="Galle S.E."/>
            <person name="Booth B.W."/>
            <person name="Pfeiffer B.D."/>
            <person name="George R.A."/>
            <person name="Svirskas R."/>
            <person name="Krzywinski M."/>
            <person name="Schein J."/>
            <person name="Accardo M.C."/>
            <person name="Damia E."/>
            <person name="Messina G."/>
            <person name="Mendez-Lago M."/>
            <person name="de Pablos B."/>
            <person name="Demakova O.V."/>
            <person name="Andreyeva E.N."/>
            <person name="Boldyreva L.V."/>
            <person name="Marra M."/>
            <person name="Carvalho A.B."/>
            <person name="Dimitri P."/>
            <person name="Villasante A."/>
            <person name="Zhimulev I.F."/>
            <person name="Rubin G.M."/>
            <person name="Karpen G.H."/>
            <person name="Celniker S.E."/>
        </authorList>
    </citation>
    <scope>NUCLEOTIDE SEQUENCE</scope>
</reference>
<dbReference type="AGR" id="FB:FBgn0265373"/>
<reference evidence="2 6" key="6">
    <citation type="journal article" date="2005" name="PLoS Comput. Biol.">
        <title>Combined evidence annotation of transposable elements in genome sequences.</title>
        <authorList>
            <person name="Quesneville H."/>
            <person name="Bergman C.M."/>
            <person name="Andrieu O."/>
            <person name="Autard D."/>
            <person name="Nouaud D."/>
            <person name="Ashburner M."/>
            <person name="Anxolabehere D."/>
        </authorList>
    </citation>
    <scope>NUCLEOTIDE SEQUENCE [LARGE SCALE GENOMIC DNA]</scope>
    <source>
        <strain evidence="6">Berkeley</strain>
    </source>
</reference>
<feature type="signal peptide" evidence="1">
    <location>
        <begin position="1"/>
        <end position="20"/>
    </location>
</feature>
<dbReference type="FlyBase" id="FBgn0265373">
    <property type="gene designation" value="CG44314"/>
</dbReference>
<protein>
    <submittedName>
        <fullName evidence="3">Uncharacterized protein, isoform A</fullName>
    </submittedName>
    <submittedName>
        <fullName evidence="2">Uncharacterized protein, isoform B</fullName>
    </submittedName>
    <submittedName>
        <fullName evidence="4">Uncharacterized protein, isoform C</fullName>
    </submittedName>
</protein>
<dbReference type="AlphaFoldDB" id="A0A0B4LF62"/>
<dbReference type="EMBL" id="AE013599">
    <property type="protein sequence ID" value="AHN56128.1"/>
    <property type="molecule type" value="Genomic_DNA"/>
</dbReference>
<evidence type="ECO:0000313" key="5">
    <source>
        <dbReference type="FlyBase" id="FBgn0265373"/>
    </source>
</evidence>
<dbReference type="Bgee" id="FBgn0265373">
    <property type="expression patterns" value="Expressed in columnar neuron T1 (Drosophila) in insect head and 32 other cell types or tissues"/>
</dbReference>
<reference evidence="2" key="14">
    <citation type="submission" date="2020-05" db="EMBL/GenBank/DDBJ databases">
        <title>Drosophila melanogaster release 4 sequence.</title>
        <authorList>
            <consortium name="Berkeley Drosophila Genome Project"/>
            <person name="Celniker S."/>
            <person name="Carlson J."/>
            <person name="Wan K."/>
            <person name="Pfeiffer B."/>
            <person name="Frise E."/>
            <person name="George R."/>
            <person name="Hoskins R."/>
            <person name="Stapleton M."/>
            <person name="Pacleb J."/>
            <person name="Park S."/>
            <person name="Svirskas R."/>
            <person name="Smith E."/>
            <person name="Yu C."/>
            <person name="Rubin G."/>
        </authorList>
    </citation>
    <scope>NUCLEOTIDE SEQUENCE</scope>
</reference>
<dbReference type="RefSeq" id="NP_001286330.1">
    <property type="nucleotide sequence ID" value="NM_001299401.1"/>
</dbReference>
<reference evidence="2" key="7">
    <citation type="submission" date="2006-08" db="EMBL/GenBank/DDBJ databases">
        <authorList>
            <person name="Celniker S."/>
            <person name="Carlson J."/>
            <person name="Wan K."/>
            <person name="Frise E."/>
            <person name="Hoskins R."/>
            <person name="Park S."/>
            <person name="Svirskas R."/>
            <person name="Rubin G."/>
        </authorList>
    </citation>
    <scope>NUCLEOTIDE SEQUENCE</scope>
</reference>
<reference evidence="2 6" key="3">
    <citation type="journal article" date="2002" name="Genome Biol.">
        <title>Annotation of the Drosophila melanogaster euchromatic genome: a systematic review.</title>
        <authorList>
            <person name="Misra S."/>
            <person name="Crosby M.A."/>
            <person name="Mungall C.J."/>
            <person name="Matthews B.B."/>
            <person name="Campbell K.S."/>
            <person name="Hradecky P."/>
            <person name="Huang Y."/>
            <person name="Kaminker J.S."/>
            <person name="Millburn G.H."/>
            <person name="Prochnik S.E."/>
            <person name="Smith C.D."/>
            <person name="Tupy J.L."/>
            <person name="Whitfied E.J."/>
            <person name="Bayraktaroglu L."/>
            <person name="Berman B.P."/>
            <person name="Bettencourt B.R."/>
            <person name="Celniker S.E."/>
            <person name="de Grey A.D."/>
            <person name="Drysdale R.A."/>
            <person name="Harris N.L."/>
            <person name="Richter J."/>
            <person name="Russo S."/>
            <person name="Schroeder A.J."/>
            <person name="Shu S.Q."/>
            <person name="Stapleton M."/>
            <person name="Yamada C."/>
            <person name="Ashburner M."/>
            <person name="Gelbart W.M."/>
            <person name="Rubin G.M."/>
            <person name="Lewis S.E."/>
        </authorList>
    </citation>
    <scope>GENOME REANNOTATION</scope>
    <source>
        <strain evidence="6">Berkeley</strain>
    </source>
</reference>
<dbReference type="RefSeq" id="NP_001286331.1">
    <property type="nucleotide sequence ID" value="NM_001299402.1"/>
</dbReference>